<reference evidence="2 3" key="1">
    <citation type="submission" date="2023-08" db="EMBL/GenBank/DDBJ databases">
        <authorList>
            <person name="Park J.-S."/>
        </authorList>
    </citation>
    <scope>NUCLEOTIDE SEQUENCE [LARGE SCALE GENOMIC DNA]</scope>
    <source>
        <strain evidence="2 3">2205BS29-5</strain>
    </source>
</reference>
<sequence>MTTAHDDAAPRLAIIGLGPRALGALESLLARAGTDALRIDLFDPGAWPGAGPNFRPDETPLCLLNIPLRLIDIGRADRDGAAFGDFRDWLGAAGRDDERFPARAELGACLAARMAALVAGAPASVQIVHHARHVRRILRDGQGWWLDAGGDPEGPYAEILLSQGQPQTAPDDQLARWQEHARGCGADLVAAYPARDLLAAAQGWAGRQVGIRGLGLSTLDALRMLTCGLGGRFEDGRYHPSGREPARILPFSLDGHPPVPKPATADLDRRFDPEAEETAAFLQAVRAAVDSRAEAALRGVADAFLGPALRILRETGGDDDARRLQDWLDSECAAPGSQETRPVAEALRAGIAEARGRVPPSTGYVVGQLCRKWQDALRQGFNPAPAAPATAAALIGFDEGLKRYSYGPPVASAEDLLALIEAGLVDPRAAADPDIRLTGTGWQLVEDDLSAGITAMVDAVLPSPDLSRLTDPLMADLVAQGRTVALHDRLGAQTLPDGRLVGADGRPQPGLCLLGRLAQGSVIAVDSIHDCFGAAAARWAEGVLGRLRP</sequence>
<dbReference type="InterPro" id="IPR052189">
    <property type="entry name" value="L-asp_N-monooxygenase_NS-form"/>
</dbReference>
<protein>
    <submittedName>
        <fullName evidence="2">FAD/NAD(P)-binding protein</fullName>
    </submittedName>
</protein>
<dbReference type="RefSeq" id="WP_305962321.1">
    <property type="nucleotide sequence ID" value="NZ_JAVAMQ010000003.1"/>
</dbReference>
<dbReference type="InterPro" id="IPR038732">
    <property type="entry name" value="HpyO/CreE_NAD-binding"/>
</dbReference>
<evidence type="ECO:0000313" key="3">
    <source>
        <dbReference type="Proteomes" id="UP001224997"/>
    </source>
</evidence>
<dbReference type="Proteomes" id="UP001224997">
    <property type="component" value="Unassembled WGS sequence"/>
</dbReference>
<evidence type="ECO:0000313" key="2">
    <source>
        <dbReference type="EMBL" id="MDP5306474.1"/>
    </source>
</evidence>
<gene>
    <name evidence="2" type="ORF">Q5Y72_05160</name>
</gene>
<dbReference type="EMBL" id="JAVAMQ010000003">
    <property type="protein sequence ID" value="MDP5306474.1"/>
    <property type="molecule type" value="Genomic_DNA"/>
</dbReference>
<organism evidence="2 3">
    <name type="scientific">Paracoccus spongiarum</name>
    <dbReference type="NCBI Taxonomy" id="3064387"/>
    <lineage>
        <taxon>Bacteria</taxon>
        <taxon>Pseudomonadati</taxon>
        <taxon>Pseudomonadota</taxon>
        <taxon>Alphaproteobacteria</taxon>
        <taxon>Rhodobacterales</taxon>
        <taxon>Paracoccaceae</taxon>
        <taxon>Paracoccus</taxon>
    </lineage>
</organism>
<keyword evidence="3" id="KW-1185">Reference proteome</keyword>
<comment type="caution">
    <text evidence="2">The sequence shown here is derived from an EMBL/GenBank/DDBJ whole genome shotgun (WGS) entry which is preliminary data.</text>
</comment>
<feature type="domain" description="FAD-dependent urate hydroxylase HpyO/Asp monooxygenase CreE-like FAD/NAD(P)-binding" evidence="1">
    <location>
        <begin position="13"/>
        <end position="165"/>
    </location>
</feature>
<dbReference type="PANTHER" id="PTHR40254:SF1">
    <property type="entry name" value="BLR0577 PROTEIN"/>
    <property type="match status" value="1"/>
</dbReference>
<dbReference type="Pfam" id="PF13454">
    <property type="entry name" value="NAD_binding_9"/>
    <property type="match status" value="1"/>
</dbReference>
<dbReference type="PANTHER" id="PTHR40254">
    <property type="entry name" value="BLR0577 PROTEIN"/>
    <property type="match status" value="1"/>
</dbReference>
<proteinExistence type="predicted"/>
<evidence type="ECO:0000259" key="1">
    <source>
        <dbReference type="Pfam" id="PF13454"/>
    </source>
</evidence>
<accession>A0ABT9J9G9</accession>
<name>A0ABT9J9G9_9RHOB</name>